<organism evidence="9">
    <name type="scientific">Zygaena filipendulae</name>
    <dbReference type="NCBI Taxonomy" id="287375"/>
    <lineage>
        <taxon>Eukaryota</taxon>
        <taxon>Metazoa</taxon>
        <taxon>Ecdysozoa</taxon>
        <taxon>Arthropoda</taxon>
        <taxon>Hexapoda</taxon>
        <taxon>Insecta</taxon>
        <taxon>Pterygota</taxon>
        <taxon>Neoptera</taxon>
        <taxon>Endopterygota</taxon>
        <taxon>Lepidoptera</taxon>
        <taxon>Glossata</taxon>
        <taxon>Ditrysia</taxon>
        <taxon>Zygaenoidea</taxon>
        <taxon>Zygaenidae</taxon>
        <taxon>Zygaeninae</taxon>
        <taxon>Zygaena</taxon>
    </lineage>
</organism>
<evidence type="ECO:0000313" key="9">
    <source>
        <dbReference type="EMBL" id="ASX93993.1"/>
    </source>
</evidence>
<proteinExistence type="evidence at transcript level"/>
<keyword evidence="6" id="KW-0408">Iron</keyword>
<dbReference type="GO" id="GO:0020037">
    <property type="term" value="F:heme binding"/>
    <property type="evidence" value="ECO:0007669"/>
    <property type="project" value="InterPro"/>
</dbReference>
<evidence type="ECO:0000256" key="8">
    <source>
        <dbReference type="SAM" id="MobiDB-lite"/>
    </source>
</evidence>
<evidence type="ECO:0000256" key="6">
    <source>
        <dbReference type="ARBA" id="ARBA00023004"/>
    </source>
</evidence>
<dbReference type="SUPFAM" id="SSF48264">
    <property type="entry name" value="Cytochrome P450"/>
    <property type="match status" value="1"/>
</dbReference>
<feature type="compositionally biased region" description="Polar residues" evidence="8">
    <location>
        <begin position="25"/>
        <end position="36"/>
    </location>
</feature>
<sequence length="547" mass="60072">MASSSAVAIPKLLFSRPCRRLVSTTPLRAASTSPQRRTAPAPEPAAAASTKPFSAIPGPLALPMLRHSYHVLPRIGCFHHTVGLGLLEGLRERYGDVVRLAKASRSRPALYVFDPGMMQQVYDSCVTEPPVWERSPLRQQRKRAGRNYNSVNGDETKAVWAAIRALLQDETLLTNYDTVFDEIATDTARRLGELRGTDNALNEELETEVYRWAIETIGVMLFGIRLGCLDGAIHISKTDKRTPEKTSMDDHVPDLCSLSKRSLEELTPAERMVRCSREIADGNYLVRSEHTLKTESPTFINALAAFDRHFSLTEHFLLQALRVLNKNDVKPEQVLLDKLRPLDQRLLSLAADAFLAGVDPLAHTAVSMLHQLSLHAAQQQRAHDEVRWAAAAAAVGEGAARPAAPYVAACAREAVRLHPATGGVVRRSREPLVVGGYDVPAGVDIVLAHGVTSKSEKQWGRAKAFIPERWCKEGWDPLKASKAHPLASMPFGETCPAAGVVGRMLAALAARLLDKYRVEWHGPAPNIATTGVNKLQPPFYFVLQEAC</sequence>
<dbReference type="Gene3D" id="1.10.630.10">
    <property type="entry name" value="Cytochrome P450"/>
    <property type="match status" value="1"/>
</dbReference>
<dbReference type="PANTHER" id="PTHR24279:SF120">
    <property type="entry name" value="CYTOCHROME P450"/>
    <property type="match status" value="1"/>
</dbReference>
<name>A0A286MXP1_9NEOP</name>
<evidence type="ECO:0000256" key="5">
    <source>
        <dbReference type="ARBA" id="ARBA00023002"/>
    </source>
</evidence>
<reference evidence="9" key="3">
    <citation type="submission" date="2017-08" db="EMBL/GenBank/DDBJ databases">
        <authorList>
            <person name="de Groot N.N."/>
        </authorList>
    </citation>
    <scope>NUCLEOTIDE SEQUENCE</scope>
</reference>
<keyword evidence="7" id="KW-0503">Monooxygenase</keyword>
<keyword evidence="5" id="KW-0560">Oxidoreductase</keyword>
<evidence type="ECO:0000256" key="2">
    <source>
        <dbReference type="ARBA" id="ARBA00010617"/>
    </source>
</evidence>
<dbReference type="InterPro" id="IPR050479">
    <property type="entry name" value="CYP11_CYP27_families"/>
</dbReference>
<dbReference type="AlphaFoldDB" id="A0A286MXP1"/>
<feature type="region of interest" description="Disordered" evidence="8">
    <location>
        <begin position="25"/>
        <end position="50"/>
    </location>
</feature>
<protein>
    <submittedName>
        <fullName evidence="9">Cytochrome P450 CYP428A1</fullName>
    </submittedName>
</protein>
<reference evidence="9" key="2">
    <citation type="journal article" date="2014" name="PLoS ONE">
        <title>Chemical defense balanced by sequestration and de novo biosynthesis in a lepidopteran specialist.</title>
        <authorList>
            <person name="Furstenberg-Hagg J."/>
            <person name="Zagrobelny M."/>
            <person name="Jorgensen K."/>
            <person name="Vogel H."/>
            <person name="Moller B.L."/>
            <person name="Bak S."/>
        </authorList>
    </citation>
    <scope>NUCLEOTIDE SEQUENCE</scope>
</reference>
<dbReference type="EMBL" id="MF684359">
    <property type="protein sequence ID" value="ASX93993.1"/>
    <property type="molecule type" value="mRNA"/>
</dbReference>
<dbReference type="InterPro" id="IPR036396">
    <property type="entry name" value="Cyt_P450_sf"/>
</dbReference>
<comment type="cofactor">
    <cofactor evidence="1">
        <name>heme</name>
        <dbReference type="ChEBI" id="CHEBI:30413"/>
    </cofactor>
</comment>
<keyword evidence="3" id="KW-0349">Heme</keyword>
<reference evidence="9" key="1">
    <citation type="journal article" date="2009" name="BMC Genomics">
        <title>454 pyrosequencing based transcriptome analysis of Zygaena filipendulae with focus on genes involved in biosynthesis of cyanogenic glucosides.</title>
        <authorList>
            <person name="Zagrobelny M."/>
            <person name="Scheibye-Alsing K."/>
            <person name="Jensen N.B."/>
            <person name="Moller B.L."/>
            <person name="Gorodkin J."/>
            <person name="Bak S."/>
        </authorList>
    </citation>
    <scope>NUCLEOTIDE SEQUENCE</scope>
</reference>
<dbReference type="Pfam" id="PF00067">
    <property type="entry name" value="p450"/>
    <property type="match status" value="1"/>
</dbReference>
<comment type="similarity">
    <text evidence="2">Belongs to the cytochrome P450 family.</text>
</comment>
<dbReference type="GO" id="GO:0004497">
    <property type="term" value="F:monooxygenase activity"/>
    <property type="evidence" value="ECO:0007669"/>
    <property type="project" value="UniProtKB-KW"/>
</dbReference>
<evidence type="ECO:0000256" key="3">
    <source>
        <dbReference type="ARBA" id="ARBA00022617"/>
    </source>
</evidence>
<dbReference type="InterPro" id="IPR001128">
    <property type="entry name" value="Cyt_P450"/>
</dbReference>
<dbReference type="GO" id="GO:0016705">
    <property type="term" value="F:oxidoreductase activity, acting on paired donors, with incorporation or reduction of molecular oxygen"/>
    <property type="evidence" value="ECO:0007669"/>
    <property type="project" value="InterPro"/>
</dbReference>
<evidence type="ECO:0000256" key="4">
    <source>
        <dbReference type="ARBA" id="ARBA00022723"/>
    </source>
</evidence>
<keyword evidence="4" id="KW-0479">Metal-binding</keyword>
<evidence type="ECO:0000256" key="7">
    <source>
        <dbReference type="ARBA" id="ARBA00023033"/>
    </source>
</evidence>
<evidence type="ECO:0000256" key="1">
    <source>
        <dbReference type="ARBA" id="ARBA00001971"/>
    </source>
</evidence>
<dbReference type="GO" id="GO:0005506">
    <property type="term" value="F:iron ion binding"/>
    <property type="evidence" value="ECO:0007669"/>
    <property type="project" value="InterPro"/>
</dbReference>
<dbReference type="PANTHER" id="PTHR24279">
    <property type="entry name" value="CYTOCHROME P450"/>
    <property type="match status" value="1"/>
</dbReference>
<gene>
    <name evidence="9" type="primary">CYP428A1</name>
</gene>
<accession>A0A286MXP1</accession>